<feature type="domain" description="KIB1-4 beta-propeller" evidence="1">
    <location>
        <begin position="74"/>
        <end position="129"/>
    </location>
</feature>
<dbReference type="InterPro" id="IPR005174">
    <property type="entry name" value="KIB1-4_b-propeller"/>
</dbReference>
<keyword evidence="3" id="KW-1185">Reference proteome</keyword>
<comment type="caution">
    <text evidence="2">The sequence shown here is derived from an EMBL/GenBank/DDBJ whole genome shotgun (WGS) entry which is preliminary data.</text>
</comment>
<proteinExistence type="predicted"/>
<dbReference type="SUPFAM" id="SSF81383">
    <property type="entry name" value="F-box domain"/>
    <property type="match status" value="1"/>
</dbReference>
<dbReference type="InterPro" id="IPR036047">
    <property type="entry name" value="F-box-like_dom_sf"/>
</dbReference>
<dbReference type="Pfam" id="PF03478">
    <property type="entry name" value="Beta-prop_KIB1-4"/>
    <property type="match status" value="1"/>
</dbReference>
<protein>
    <submittedName>
        <fullName evidence="2">F-box protein SKIP23-like protein</fullName>
    </submittedName>
</protein>
<dbReference type="OrthoDB" id="585353at2759"/>
<evidence type="ECO:0000313" key="3">
    <source>
        <dbReference type="Proteomes" id="UP000623129"/>
    </source>
</evidence>
<dbReference type="Proteomes" id="UP000623129">
    <property type="component" value="Unassembled WGS sequence"/>
</dbReference>
<gene>
    <name evidence="2" type="ORF">FCM35_KLT12888</name>
</gene>
<evidence type="ECO:0000313" key="2">
    <source>
        <dbReference type="EMBL" id="KAF3322899.1"/>
    </source>
</evidence>
<accession>A0A833QHM0</accession>
<name>A0A833QHM0_9POAL</name>
<reference evidence="2" key="1">
    <citation type="submission" date="2020-01" db="EMBL/GenBank/DDBJ databases">
        <title>Genome sequence of Kobresia littledalei, the first chromosome-level genome in the family Cyperaceae.</title>
        <authorList>
            <person name="Qu G."/>
        </authorList>
    </citation>
    <scope>NUCLEOTIDE SEQUENCE</scope>
    <source>
        <strain evidence="2">C.B.Clarke</strain>
        <tissue evidence="2">Leaf</tissue>
    </source>
</reference>
<dbReference type="EMBL" id="SWLB01000024">
    <property type="protein sequence ID" value="KAF3322899.1"/>
    <property type="molecule type" value="Genomic_DNA"/>
</dbReference>
<organism evidence="2 3">
    <name type="scientific">Carex littledalei</name>
    <dbReference type="NCBI Taxonomy" id="544730"/>
    <lineage>
        <taxon>Eukaryota</taxon>
        <taxon>Viridiplantae</taxon>
        <taxon>Streptophyta</taxon>
        <taxon>Embryophyta</taxon>
        <taxon>Tracheophyta</taxon>
        <taxon>Spermatophyta</taxon>
        <taxon>Magnoliopsida</taxon>
        <taxon>Liliopsida</taxon>
        <taxon>Poales</taxon>
        <taxon>Cyperaceae</taxon>
        <taxon>Cyperoideae</taxon>
        <taxon>Cariceae</taxon>
        <taxon>Carex</taxon>
        <taxon>Carex subgen. Euthyceras</taxon>
    </lineage>
</organism>
<dbReference type="PANTHER" id="PTHR33165">
    <property type="entry name" value="F-BOX DOMAIN CONTAINING PROTEIN-LIKE-RELATED"/>
    <property type="match status" value="1"/>
</dbReference>
<sequence>MLRDAKRVLPSSSWPELPSDLLRLIYRKLYDTFDFINFRAVCKGWLAAAPLSEHPPQFPFLIERETSSNSTFKLYSLHTSKTRRIHVPEARNRALFGQSQGYLITYKIGDHDTSVALLNPFTRVEVPLPFHGEGAGAFLGIQRRFHSCTDYEYMSLKKCWFEVYRLDEEQKPPSWLVILMELVGIASTLPVGMSRALMKLDR</sequence>
<dbReference type="AlphaFoldDB" id="A0A833QHM0"/>
<evidence type="ECO:0000259" key="1">
    <source>
        <dbReference type="Pfam" id="PF03478"/>
    </source>
</evidence>